<dbReference type="AlphaFoldDB" id="A0A8J8B637"/>
<evidence type="ECO:0000313" key="1">
    <source>
        <dbReference type="EMBL" id="MBR1369793.1"/>
    </source>
</evidence>
<organism evidence="1 2">
    <name type="scientific">Methanocalculus chunghsingensis</name>
    <dbReference type="NCBI Taxonomy" id="156457"/>
    <lineage>
        <taxon>Archaea</taxon>
        <taxon>Methanobacteriati</taxon>
        <taxon>Methanobacteriota</taxon>
        <taxon>Stenosarchaea group</taxon>
        <taxon>Methanomicrobia</taxon>
        <taxon>Methanomicrobiales</taxon>
        <taxon>Methanocalculaceae</taxon>
        <taxon>Methanocalculus</taxon>
    </lineage>
</organism>
<dbReference type="OrthoDB" id="117996at2157"/>
<dbReference type="EMBL" id="JWHL01000020">
    <property type="protein sequence ID" value="MBR1369793.1"/>
    <property type="molecule type" value="Genomic_DNA"/>
</dbReference>
<reference evidence="1" key="1">
    <citation type="submission" date="2014-12" db="EMBL/GenBank/DDBJ databases">
        <authorList>
            <person name="Huang H.-H."/>
            <person name="Chen S.-C."/>
            <person name="Lai M.-C."/>
        </authorList>
    </citation>
    <scope>NUCLEOTIDE SEQUENCE</scope>
    <source>
        <strain evidence="1">K1F9705b</strain>
    </source>
</reference>
<accession>A0A8J8B637</accession>
<evidence type="ECO:0000313" key="2">
    <source>
        <dbReference type="Proteomes" id="UP000730161"/>
    </source>
</evidence>
<name>A0A8J8B637_9EURY</name>
<dbReference type="SUPFAM" id="SSF143100">
    <property type="entry name" value="TTHA1013/TTHA0281-like"/>
    <property type="match status" value="1"/>
</dbReference>
<evidence type="ECO:0008006" key="3">
    <source>
        <dbReference type="Google" id="ProtNLM"/>
    </source>
</evidence>
<dbReference type="RefSeq" id="WP_211531540.1">
    <property type="nucleotide sequence ID" value="NZ_JWHL01000020.1"/>
</dbReference>
<keyword evidence="2" id="KW-1185">Reference proteome</keyword>
<dbReference type="Proteomes" id="UP000730161">
    <property type="component" value="Unassembled WGS sequence"/>
</dbReference>
<sequence>MHTEKEILFIAWESPEGGYEAHSPGHSIFTQADDFEELRAMVHDAVSCHFEEDERPSIIRLHLVKDELIVV</sequence>
<dbReference type="InterPro" id="IPR035069">
    <property type="entry name" value="TTHA1013/TTHA0281-like"/>
</dbReference>
<comment type="caution">
    <text evidence="1">The sequence shown here is derived from an EMBL/GenBank/DDBJ whole genome shotgun (WGS) entry which is preliminary data.</text>
</comment>
<protein>
    <recommendedName>
        <fullName evidence="3">2-oxoisovalerate dehydrogenase</fullName>
    </recommendedName>
</protein>
<proteinExistence type="predicted"/>
<gene>
    <name evidence="1" type="ORF">RJ53_10030</name>
</gene>
<dbReference type="Gene3D" id="3.30.160.250">
    <property type="match status" value="1"/>
</dbReference>